<dbReference type="CDD" id="cd06171">
    <property type="entry name" value="Sigma70_r4"/>
    <property type="match status" value="1"/>
</dbReference>
<name>A0A1Q2M5A1_9GAMM</name>
<dbReference type="AlphaFoldDB" id="A0A1Q2M5A1"/>
<dbReference type="InterPro" id="IPR013249">
    <property type="entry name" value="RNA_pol_sigma70_r4_t2"/>
</dbReference>
<sequence length="213" mass="24021">MESGFAIMAVKYINRGSAATVQASEKTRDDEWSNLLVRVGRERDRASFEQLFSHFAPLIRGFQFSRGGQSSAPEAADELIQEVMFRVWTKAPTFNPDKASASTWVFTIMRNCRIDALRRNSRQPVTDESLSVEDIWDDSQDEQPLVFLQQSRNQSAIAQGLHSLPPEQSHVIEKAYVEGKSHSEISEELGLPLGTVKSRVRLALKKLQSTLVR</sequence>
<dbReference type="InterPro" id="IPR013325">
    <property type="entry name" value="RNA_pol_sigma_r2"/>
</dbReference>
<accession>A0A1Q2M5A1</accession>
<dbReference type="InterPro" id="IPR007627">
    <property type="entry name" value="RNA_pol_sigma70_r2"/>
</dbReference>
<evidence type="ECO:0000256" key="2">
    <source>
        <dbReference type="ARBA" id="ARBA00023015"/>
    </source>
</evidence>
<dbReference type="eggNOG" id="COG1595">
    <property type="taxonomic scope" value="Bacteria"/>
</dbReference>
<evidence type="ECO:0000256" key="3">
    <source>
        <dbReference type="ARBA" id="ARBA00023082"/>
    </source>
</evidence>
<organism evidence="7 8">
    <name type="scientific">Microbulbifer agarilyticus</name>
    <dbReference type="NCBI Taxonomy" id="260552"/>
    <lineage>
        <taxon>Bacteria</taxon>
        <taxon>Pseudomonadati</taxon>
        <taxon>Pseudomonadota</taxon>
        <taxon>Gammaproteobacteria</taxon>
        <taxon>Cellvibrionales</taxon>
        <taxon>Microbulbiferaceae</taxon>
        <taxon>Microbulbifer</taxon>
    </lineage>
</organism>
<dbReference type="InterPro" id="IPR036388">
    <property type="entry name" value="WH-like_DNA-bd_sf"/>
</dbReference>
<keyword evidence="2" id="KW-0805">Transcription regulation</keyword>
<gene>
    <name evidence="7" type="ORF">Mag101_09415</name>
</gene>
<dbReference type="InterPro" id="IPR039425">
    <property type="entry name" value="RNA_pol_sigma-70-like"/>
</dbReference>
<dbReference type="EMBL" id="CP019650">
    <property type="protein sequence ID" value="AQQ67836.1"/>
    <property type="molecule type" value="Genomic_DNA"/>
</dbReference>
<dbReference type="Pfam" id="PF04542">
    <property type="entry name" value="Sigma70_r2"/>
    <property type="match status" value="1"/>
</dbReference>
<dbReference type="Gene3D" id="1.10.1740.10">
    <property type="match status" value="1"/>
</dbReference>
<dbReference type="NCBIfam" id="TIGR02937">
    <property type="entry name" value="sigma70-ECF"/>
    <property type="match status" value="1"/>
</dbReference>
<evidence type="ECO:0000256" key="1">
    <source>
        <dbReference type="ARBA" id="ARBA00010641"/>
    </source>
</evidence>
<dbReference type="Gene3D" id="1.10.10.10">
    <property type="entry name" value="Winged helix-like DNA-binding domain superfamily/Winged helix DNA-binding domain"/>
    <property type="match status" value="1"/>
</dbReference>
<comment type="similarity">
    <text evidence="1">Belongs to the sigma-70 factor family. ECF subfamily.</text>
</comment>
<evidence type="ECO:0000259" key="5">
    <source>
        <dbReference type="Pfam" id="PF04542"/>
    </source>
</evidence>
<dbReference type="KEGG" id="maga:Mag101_09415"/>
<keyword evidence="3" id="KW-0731">Sigma factor</keyword>
<dbReference type="SUPFAM" id="SSF88659">
    <property type="entry name" value="Sigma3 and sigma4 domains of RNA polymerase sigma factors"/>
    <property type="match status" value="1"/>
</dbReference>
<proteinExistence type="inferred from homology"/>
<feature type="domain" description="RNA polymerase sigma-70 region 2" evidence="5">
    <location>
        <begin position="51"/>
        <end position="122"/>
    </location>
</feature>
<dbReference type="InterPro" id="IPR013324">
    <property type="entry name" value="RNA_pol_sigma_r3/r4-like"/>
</dbReference>
<dbReference type="PANTHER" id="PTHR43133">
    <property type="entry name" value="RNA POLYMERASE ECF-TYPE SIGMA FACTO"/>
    <property type="match status" value="1"/>
</dbReference>
<evidence type="ECO:0000256" key="4">
    <source>
        <dbReference type="ARBA" id="ARBA00023163"/>
    </source>
</evidence>
<evidence type="ECO:0000259" key="6">
    <source>
        <dbReference type="Pfam" id="PF08281"/>
    </source>
</evidence>
<dbReference type="InterPro" id="IPR014284">
    <property type="entry name" value="RNA_pol_sigma-70_dom"/>
</dbReference>
<dbReference type="Pfam" id="PF08281">
    <property type="entry name" value="Sigma70_r4_2"/>
    <property type="match status" value="1"/>
</dbReference>
<dbReference type="OrthoDB" id="9784272at2"/>
<dbReference type="STRING" id="260552.Mag101_09415"/>
<keyword evidence="8" id="KW-1185">Reference proteome</keyword>
<dbReference type="GO" id="GO:0016987">
    <property type="term" value="F:sigma factor activity"/>
    <property type="evidence" value="ECO:0007669"/>
    <property type="project" value="UniProtKB-KW"/>
</dbReference>
<feature type="domain" description="RNA polymerase sigma factor 70 region 4 type 2" evidence="6">
    <location>
        <begin position="157"/>
        <end position="207"/>
    </location>
</feature>
<reference evidence="7" key="1">
    <citation type="submission" date="2017-02" db="EMBL/GenBank/DDBJ databases">
        <title>Genome of Microbulbifer agarilyticus GP101.</title>
        <authorList>
            <person name="Jung J."/>
            <person name="Bae S.S."/>
            <person name="Baek K."/>
        </authorList>
    </citation>
    <scope>NUCLEOTIDE SEQUENCE [LARGE SCALE GENOMIC DNA]</scope>
    <source>
        <strain evidence="7">GP101</strain>
    </source>
</reference>
<protein>
    <submittedName>
        <fullName evidence="7">RNA polymerase subunit sigma-70</fullName>
    </submittedName>
</protein>
<keyword evidence="4" id="KW-0804">Transcription</keyword>
<dbReference type="SUPFAM" id="SSF88946">
    <property type="entry name" value="Sigma2 domain of RNA polymerase sigma factors"/>
    <property type="match status" value="1"/>
</dbReference>
<dbReference type="GO" id="GO:0006352">
    <property type="term" value="P:DNA-templated transcription initiation"/>
    <property type="evidence" value="ECO:0007669"/>
    <property type="project" value="InterPro"/>
</dbReference>
<evidence type="ECO:0000313" key="8">
    <source>
        <dbReference type="Proteomes" id="UP000188219"/>
    </source>
</evidence>
<dbReference type="GO" id="GO:0003677">
    <property type="term" value="F:DNA binding"/>
    <property type="evidence" value="ECO:0007669"/>
    <property type="project" value="InterPro"/>
</dbReference>
<dbReference type="PANTHER" id="PTHR43133:SF62">
    <property type="entry name" value="RNA POLYMERASE SIGMA FACTOR SIGZ"/>
    <property type="match status" value="1"/>
</dbReference>
<dbReference type="Proteomes" id="UP000188219">
    <property type="component" value="Chromosome"/>
</dbReference>
<evidence type="ECO:0000313" key="7">
    <source>
        <dbReference type="EMBL" id="AQQ67836.1"/>
    </source>
</evidence>